<name>A0ABW2MVL4_9FLAO</name>
<comment type="caution">
    <text evidence="10">The sequence shown here is derived from an EMBL/GenBank/DDBJ whole genome shotgun (WGS) entry which is preliminary data.</text>
</comment>
<feature type="domain" description="Aminoacyl-transfer RNA synthetases class-II family profile" evidence="9">
    <location>
        <begin position="134"/>
        <end position="470"/>
    </location>
</feature>
<dbReference type="InterPro" id="IPR012340">
    <property type="entry name" value="NA-bd_OB-fold"/>
</dbReference>
<evidence type="ECO:0000256" key="1">
    <source>
        <dbReference type="ARBA" id="ARBA00008226"/>
    </source>
</evidence>
<evidence type="ECO:0000256" key="5">
    <source>
        <dbReference type="ARBA" id="ARBA00022917"/>
    </source>
</evidence>
<keyword evidence="3 7" id="KW-0547">Nucleotide-binding</keyword>
<evidence type="ECO:0000313" key="10">
    <source>
        <dbReference type="EMBL" id="MFC7357908.1"/>
    </source>
</evidence>
<dbReference type="NCBIfam" id="TIGR00457">
    <property type="entry name" value="asnS"/>
    <property type="match status" value="1"/>
</dbReference>
<keyword evidence="7" id="KW-0963">Cytoplasm</keyword>
<dbReference type="RefSeq" id="WP_380217778.1">
    <property type="nucleotide sequence ID" value="NZ_JBHTBN010000004.1"/>
</dbReference>
<keyword evidence="5 7" id="KW-0648">Protein biosynthesis</keyword>
<evidence type="ECO:0000256" key="6">
    <source>
        <dbReference type="ARBA" id="ARBA00023146"/>
    </source>
</evidence>
<keyword evidence="8" id="KW-0175">Coiled coil</keyword>
<dbReference type="PANTHER" id="PTHR22594">
    <property type="entry name" value="ASPARTYL/LYSYL-TRNA SYNTHETASE"/>
    <property type="match status" value="1"/>
</dbReference>
<evidence type="ECO:0000256" key="4">
    <source>
        <dbReference type="ARBA" id="ARBA00022840"/>
    </source>
</evidence>
<evidence type="ECO:0000256" key="2">
    <source>
        <dbReference type="ARBA" id="ARBA00022598"/>
    </source>
</evidence>
<keyword evidence="6 7" id="KW-0030">Aminoacyl-tRNA synthetase</keyword>
<evidence type="ECO:0000256" key="7">
    <source>
        <dbReference type="HAMAP-Rule" id="MF_00534"/>
    </source>
</evidence>
<evidence type="ECO:0000259" key="9">
    <source>
        <dbReference type="PROSITE" id="PS50862"/>
    </source>
</evidence>
<dbReference type="SUPFAM" id="SSF50249">
    <property type="entry name" value="Nucleic acid-binding proteins"/>
    <property type="match status" value="1"/>
</dbReference>
<dbReference type="CDD" id="cd04318">
    <property type="entry name" value="EcAsnRS_like_N"/>
    <property type="match status" value="1"/>
</dbReference>
<comment type="catalytic activity">
    <reaction evidence="7">
        <text>tRNA(Asn) + L-asparagine + ATP = L-asparaginyl-tRNA(Asn) + AMP + diphosphate + H(+)</text>
        <dbReference type="Rhea" id="RHEA:11180"/>
        <dbReference type="Rhea" id="RHEA-COMP:9659"/>
        <dbReference type="Rhea" id="RHEA-COMP:9674"/>
        <dbReference type="ChEBI" id="CHEBI:15378"/>
        <dbReference type="ChEBI" id="CHEBI:30616"/>
        <dbReference type="ChEBI" id="CHEBI:33019"/>
        <dbReference type="ChEBI" id="CHEBI:58048"/>
        <dbReference type="ChEBI" id="CHEBI:78442"/>
        <dbReference type="ChEBI" id="CHEBI:78515"/>
        <dbReference type="ChEBI" id="CHEBI:456215"/>
        <dbReference type="EC" id="6.1.1.22"/>
    </reaction>
</comment>
<sequence>MKHTAISQILKMEPSLHEVTVKGWVRSFRSNRFIAVNDGSTIHNLQCVIDFSTFDEEVLKQITTGAAIEVTGQLVESQGQGQSVEIQASSVRVLGTADPEEVKLTILSPKRHTLEKLREQAHLRVRTNTFGAVMRLRSKLAFAVHQYFQNNGFYYMNAPIITGSDAEGAGEMFKVTAMDLKNTKKTEDGKVDFSEDFFEKETNLTVSGQLEAETYAMGLGKVYTFGPTFRAENSNTSRHLAEFWMIEPEIAFCDLHGNMDLAEDFIKYVVKYALDNCQDDLEFLENRLLDEEKSKPQAERSEMTLRDKLSFIVDNNFKRVSYTEAIDILKRSKPNQKKKFKYIIEEWGADLQSEHERYLVEKHFKCPVILFDYPATIKAFYMRLNDDGKTVRAMDVLFPGIGEIVGGSQREERYDVLKEKMKAMDISEEELYWYLDLRKFGTCVHSGFGLGFERLVQFVTGMGNIRDVIPYPRTPGNAAF</sequence>
<feature type="coiled-coil region" evidence="8">
    <location>
        <begin position="274"/>
        <end position="301"/>
    </location>
</feature>
<dbReference type="PRINTS" id="PR01042">
    <property type="entry name" value="TRNASYNTHASP"/>
</dbReference>
<dbReference type="InterPro" id="IPR002312">
    <property type="entry name" value="Asp/Asn-tRNA-synth_IIb"/>
</dbReference>
<dbReference type="PANTHER" id="PTHR22594:SF34">
    <property type="entry name" value="ASPARAGINE--TRNA LIGASE, MITOCHONDRIAL-RELATED"/>
    <property type="match status" value="1"/>
</dbReference>
<dbReference type="SUPFAM" id="SSF55681">
    <property type="entry name" value="Class II aaRS and biotin synthetases"/>
    <property type="match status" value="1"/>
</dbReference>
<gene>
    <name evidence="7 10" type="primary">asnS</name>
    <name evidence="10" type="ORF">ACFQO1_09435</name>
</gene>
<evidence type="ECO:0000256" key="3">
    <source>
        <dbReference type="ARBA" id="ARBA00022741"/>
    </source>
</evidence>
<evidence type="ECO:0000256" key="8">
    <source>
        <dbReference type="SAM" id="Coils"/>
    </source>
</evidence>
<dbReference type="InterPro" id="IPR004364">
    <property type="entry name" value="Aa-tRNA-synt_II"/>
</dbReference>
<dbReference type="Gene3D" id="3.30.930.10">
    <property type="entry name" value="Bira Bifunctional Protein, Domain 2"/>
    <property type="match status" value="1"/>
</dbReference>
<dbReference type="GO" id="GO:0004816">
    <property type="term" value="F:asparagine-tRNA ligase activity"/>
    <property type="evidence" value="ECO:0007669"/>
    <property type="project" value="UniProtKB-EC"/>
</dbReference>
<keyword evidence="2 7" id="KW-0436">Ligase</keyword>
<dbReference type="InterPro" id="IPR004365">
    <property type="entry name" value="NA-bd_OB_tRNA"/>
</dbReference>
<comment type="similarity">
    <text evidence="1 7">Belongs to the class-II aminoacyl-tRNA synthetase family.</text>
</comment>
<dbReference type="CDD" id="cd00776">
    <property type="entry name" value="AsxRS_core"/>
    <property type="match status" value="1"/>
</dbReference>
<protein>
    <recommendedName>
        <fullName evidence="7">Asparagine--tRNA ligase</fullName>
        <ecNumber evidence="7">6.1.1.22</ecNumber>
    </recommendedName>
    <alternativeName>
        <fullName evidence="7">Asparaginyl-tRNA synthetase</fullName>
        <shortName evidence="7">AsnRS</shortName>
    </alternativeName>
</protein>
<dbReference type="PROSITE" id="PS50862">
    <property type="entry name" value="AA_TRNA_LIGASE_II"/>
    <property type="match status" value="1"/>
</dbReference>
<dbReference type="EMBL" id="JBHTBN010000004">
    <property type="protein sequence ID" value="MFC7357908.1"/>
    <property type="molecule type" value="Genomic_DNA"/>
</dbReference>
<evidence type="ECO:0000313" key="11">
    <source>
        <dbReference type="Proteomes" id="UP001596415"/>
    </source>
</evidence>
<dbReference type="Pfam" id="PF01336">
    <property type="entry name" value="tRNA_anti-codon"/>
    <property type="match status" value="1"/>
</dbReference>
<dbReference type="NCBIfam" id="NF003037">
    <property type="entry name" value="PRK03932.1"/>
    <property type="match status" value="1"/>
</dbReference>
<proteinExistence type="inferred from homology"/>
<dbReference type="EC" id="6.1.1.22" evidence="7"/>
<dbReference type="InterPro" id="IPR045864">
    <property type="entry name" value="aa-tRNA-synth_II/BPL/LPL"/>
</dbReference>
<dbReference type="InterPro" id="IPR004522">
    <property type="entry name" value="Asn-tRNA-ligase"/>
</dbReference>
<keyword evidence="4 7" id="KW-0067">ATP-binding</keyword>
<dbReference type="Gene3D" id="2.40.50.140">
    <property type="entry name" value="Nucleic acid-binding proteins"/>
    <property type="match status" value="1"/>
</dbReference>
<dbReference type="Proteomes" id="UP001596415">
    <property type="component" value="Unassembled WGS sequence"/>
</dbReference>
<reference evidence="11" key="1">
    <citation type="journal article" date="2019" name="Int. J. Syst. Evol. Microbiol.">
        <title>The Global Catalogue of Microorganisms (GCM) 10K type strain sequencing project: providing services to taxonomists for standard genome sequencing and annotation.</title>
        <authorList>
            <consortium name="The Broad Institute Genomics Platform"/>
            <consortium name="The Broad Institute Genome Sequencing Center for Infectious Disease"/>
            <person name="Wu L."/>
            <person name="Ma J."/>
        </authorList>
    </citation>
    <scope>NUCLEOTIDE SEQUENCE [LARGE SCALE GENOMIC DNA]</scope>
    <source>
        <strain evidence="11">CGMCC 1.16306</strain>
    </source>
</reference>
<comment type="subunit">
    <text evidence="7">Homodimer.</text>
</comment>
<keyword evidence="11" id="KW-1185">Reference proteome</keyword>
<comment type="subcellular location">
    <subcellularLocation>
        <location evidence="7">Cytoplasm</location>
    </subcellularLocation>
</comment>
<accession>A0ABW2MVL4</accession>
<organism evidence="10 11">
    <name type="scientific">Jejudonia soesokkakensis</name>
    <dbReference type="NCBI Taxonomy" id="1323432"/>
    <lineage>
        <taxon>Bacteria</taxon>
        <taxon>Pseudomonadati</taxon>
        <taxon>Bacteroidota</taxon>
        <taxon>Flavobacteriia</taxon>
        <taxon>Flavobacteriales</taxon>
        <taxon>Flavobacteriaceae</taxon>
        <taxon>Jejudonia</taxon>
    </lineage>
</organism>
<dbReference type="HAMAP" id="MF_00534">
    <property type="entry name" value="Asn_tRNA_synth"/>
    <property type="match status" value="1"/>
</dbReference>
<dbReference type="InterPro" id="IPR006195">
    <property type="entry name" value="aa-tRNA-synth_II"/>
</dbReference>
<dbReference type="Pfam" id="PF00152">
    <property type="entry name" value="tRNA-synt_2"/>
    <property type="match status" value="1"/>
</dbReference>